<evidence type="ECO:0000313" key="3">
    <source>
        <dbReference type="Proteomes" id="UP000800036"/>
    </source>
</evidence>
<accession>A0A6A5VSM3</accession>
<dbReference type="PANTHER" id="PTHR38166:SF1">
    <property type="entry name" value="C2H2-TYPE DOMAIN-CONTAINING PROTEIN"/>
    <property type="match status" value="1"/>
</dbReference>
<feature type="region of interest" description="Disordered" evidence="1">
    <location>
        <begin position="1041"/>
        <end position="1066"/>
    </location>
</feature>
<feature type="region of interest" description="Disordered" evidence="1">
    <location>
        <begin position="975"/>
        <end position="1010"/>
    </location>
</feature>
<feature type="compositionally biased region" description="Polar residues" evidence="1">
    <location>
        <begin position="396"/>
        <end position="415"/>
    </location>
</feature>
<feature type="region of interest" description="Disordered" evidence="1">
    <location>
        <begin position="205"/>
        <end position="245"/>
    </location>
</feature>
<feature type="compositionally biased region" description="Polar residues" evidence="1">
    <location>
        <begin position="1046"/>
        <end position="1066"/>
    </location>
</feature>
<protein>
    <recommendedName>
        <fullName evidence="4">C2H2-type domain-containing protein</fullName>
    </recommendedName>
</protein>
<evidence type="ECO:0008006" key="4">
    <source>
        <dbReference type="Google" id="ProtNLM"/>
    </source>
</evidence>
<feature type="region of interest" description="Disordered" evidence="1">
    <location>
        <begin position="720"/>
        <end position="801"/>
    </location>
</feature>
<feature type="region of interest" description="Disordered" evidence="1">
    <location>
        <begin position="344"/>
        <end position="365"/>
    </location>
</feature>
<feature type="compositionally biased region" description="Basic and acidic residues" evidence="1">
    <location>
        <begin position="416"/>
        <end position="429"/>
    </location>
</feature>
<feature type="region of interest" description="Disordered" evidence="1">
    <location>
        <begin position="631"/>
        <end position="661"/>
    </location>
</feature>
<dbReference type="AlphaFoldDB" id="A0A6A5VSM3"/>
<dbReference type="OrthoDB" id="3799363at2759"/>
<feature type="compositionally biased region" description="Basic residues" evidence="1">
    <location>
        <begin position="785"/>
        <end position="799"/>
    </location>
</feature>
<keyword evidence="3" id="KW-1185">Reference proteome</keyword>
<feature type="region of interest" description="Disordered" evidence="1">
    <location>
        <begin position="159"/>
        <end position="187"/>
    </location>
</feature>
<gene>
    <name evidence="2" type="ORF">BU23DRAFT_596186</name>
</gene>
<dbReference type="EMBL" id="ML976662">
    <property type="protein sequence ID" value="KAF1977876.1"/>
    <property type="molecule type" value="Genomic_DNA"/>
</dbReference>
<evidence type="ECO:0000313" key="2">
    <source>
        <dbReference type="EMBL" id="KAF1977876.1"/>
    </source>
</evidence>
<name>A0A6A5VSM3_9PLEO</name>
<dbReference type="PANTHER" id="PTHR38166">
    <property type="entry name" value="C2H2-TYPE DOMAIN-CONTAINING PROTEIN-RELATED"/>
    <property type="match status" value="1"/>
</dbReference>
<feature type="compositionally biased region" description="Polar residues" evidence="1">
    <location>
        <begin position="205"/>
        <end position="221"/>
    </location>
</feature>
<proteinExistence type="predicted"/>
<sequence>MVCPLVVVSYLSTPLRQSRSRTVHIENGAYRHSNCAIMYVEEVQREIPGEISALDPEIEEYDDNNDATYEGNGDSSESRITRLVKERLLNELHVAKPIAETHGSSPATFVCSNPRCRVPDKRFTRKDVRDRHVQRCMEETLPPTVQGVMVGSRCKSGLSDMDSGYRSATDLSLPAETGDEDSRRLSGDSIEYNVSDIPFLMCSPSLSEPFTAQPSPDIQRSSPEKSQGRKPLSKTTQQSPAFDPPFQFVVASHPDQFKHEFTVRQVRSNVNHRHSRPHSEITKQNPETAKATNVYRQKYQTRKDVLADGESLLHTIQQKQGRLGFMATEQHACDDSALLKSETQQFDRSSGLERTQTQPDYALPKLDQLIEGWETKLHSEPKERDERSYDEISTYSSLSVASSKRSGQNRAAQQTFEEHKTKHGRDREVQSAAHTEPYEKSDTSPSSELSRKRFLPINRRRSSDAHSRDSTVDETTSVDNWKLLASVEDAIKRLILPELTTMKKERQKLQSFENAPCGATSETAESTMESKLPHEEYETESLSVNTLDENGENGDAHSTTQERPFFLQPSTSSDTDKISNTHPGTYQQRPIHRLAATSSPQNSAPQYATGSKALEEINDPLLDTAGKHLIQHGTRQDPSRSSLDLSDESIGDEEDSQFPLTRMEDEHAVRDVESEQGSPKPSDAIDEISCNGVIIETALRSALDVVKGLILQKVLGSASLEATDTPGGSGPASGSRSASSISKSRQGSGSRNNNNIKRARGGGGSDPGDEDDDLGEDEDDDDRSKKKSPFNRIPQRRLKCPFYQRDPEKYTENACSGKGFTEMAKLKDHLKRVHMQPLRCPRCYIEAHSNEQLLEHLSRDDKCTKRTPPHDERISPQILNVLNFKKSPFTNARTAEEKWKMMYRILFPVDSEADTPSPYNRNALSPGLAQALSEALEEELALELEPVLLPIVNRIRERIPAIIARCRTKLAHQVASENDETISVSSAAQSSSGINNPSEQVRLRKKKKSSSLSQCVENTFNLAPLPEARLHEQKGKQPSYFLTHRMTPSGSSTESGPKSTTSASTSTDRIFDTEFLQNSDPSTFTGGIDNWNTYKSALFASPSGCNSAMLNSGFALPPDGFGTQDPSLRPFYNDPRLYGGSTSLDLEFYGYALGTQEDLLGGECMPAQAPDGEFTSGDFNFPRYAD</sequence>
<feature type="compositionally biased region" description="Low complexity" evidence="1">
    <location>
        <begin position="983"/>
        <end position="992"/>
    </location>
</feature>
<feature type="compositionally biased region" description="Acidic residues" evidence="1">
    <location>
        <begin position="767"/>
        <end position="781"/>
    </location>
</feature>
<feature type="region of interest" description="Disordered" evidence="1">
    <location>
        <begin position="396"/>
        <end position="476"/>
    </location>
</feature>
<feature type="compositionally biased region" description="Acidic residues" evidence="1">
    <location>
        <begin position="645"/>
        <end position="656"/>
    </location>
</feature>
<feature type="compositionally biased region" description="Low complexity" evidence="1">
    <location>
        <begin position="732"/>
        <end position="755"/>
    </location>
</feature>
<evidence type="ECO:0000256" key="1">
    <source>
        <dbReference type="SAM" id="MobiDB-lite"/>
    </source>
</evidence>
<organism evidence="2 3">
    <name type="scientific">Bimuria novae-zelandiae CBS 107.79</name>
    <dbReference type="NCBI Taxonomy" id="1447943"/>
    <lineage>
        <taxon>Eukaryota</taxon>
        <taxon>Fungi</taxon>
        <taxon>Dikarya</taxon>
        <taxon>Ascomycota</taxon>
        <taxon>Pezizomycotina</taxon>
        <taxon>Dothideomycetes</taxon>
        <taxon>Pleosporomycetidae</taxon>
        <taxon>Pleosporales</taxon>
        <taxon>Massarineae</taxon>
        <taxon>Didymosphaeriaceae</taxon>
        <taxon>Bimuria</taxon>
    </lineage>
</organism>
<feature type="compositionally biased region" description="Basic and acidic residues" evidence="1">
    <location>
        <begin position="461"/>
        <end position="471"/>
    </location>
</feature>
<reference evidence="2" key="1">
    <citation type="journal article" date="2020" name="Stud. Mycol.">
        <title>101 Dothideomycetes genomes: a test case for predicting lifestyles and emergence of pathogens.</title>
        <authorList>
            <person name="Haridas S."/>
            <person name="Albert R."/>
            <person name="Binder M."/>
            <person name="Bloem J."/>
            <person name="Labutti K."/>
            <person name="Salamov A."/>
            <person name="Andreopoulos B."/>
            <person name="Baker S."/>
            <person name="Barry K."/>
            <person name="Bills G."/>
            <person name="Bluhm B."/>
            <person name="Cannon C."/>
            <person name="Castanera R."/>
            <person name="Culley D."/>
            <person name="Daum C."/>
            <person name="Ezra D."/>
            <person name="Gonzalez J."/>
            <person name="Henrissat B."/>
            <person name="Kuo A."/>
            <person name="Liang C."/>
            <person name="Lipzen A."/>
            <person name="Lutzoni F."/>
            <person name="Magnuson J."/>
            <person name="Mondo S."/>
            <person name="Nolan M."/>
            <person name="Ohm R."/>
            <person name="Pangilinan J."/>
            <person name="Park H.-J."/>
            <person name="Ramirez L."/>
            <person name="Alfaro M."/>
            <person name="Sun H."/>
            <person name="Tritt A."/>
            <person name="Yoshinaga Y."/>
            <person name="Zwiers L.-H."/>
            <person name="Turgeon B."/>
            <person name="Goodwin S."/>
            <person name="Spatafora J."/>
            <person name="Crous P."/>
            <person name="Grigoriev I."/>
        </authorList>
    </citation>
    <scope>NUCLEOTIDE SEQUENCE</scope>
    <source>
        <strain evidence="2">CBS 107.79</strain>
    </source>
</reference>
<dbReference type="Proteomes" id="UP000800036">
    <property type="component" value="Unassembled WGS sequence"/>
</dbReference>
<feature type="compositionally biased region" description="Polar residues" evidence="1">
    <location>
        <begin position="344"/>
        <end position="359"/>
    </location>
</feature>